<evidence type="ECO:0000313" key="4">
    <source>
        <dbReference type="Proteomes" id="UP000002595"/>
    </source>
</evidence>
<dbReference type="GO" id="GO:0016020">
    <property type="term" value="C:membrane"/>
    <property type="evidence" value="ECO:0007669"/>
    <property type="project" value="InterPro"/>
</dbReference>
<evidence type="ECO:0000256" key="1">
    <source>
        <dbReference type="SAM" id="Phobius"/>
    </source>
</evidence>
<dbReference type="HOGENOM" id="CLU_1029031_0_0_2"/>
<feature type="transmembrane region" description="Helical" evidence="1">
    <location>
        <begin position="39"/>
        <end position="63"/>
    </location>
</feature>
<dbReference type="RefSeq" id="WP_011763343.1">
    <property type="nucleotide sequence ID" value="NC_008701.1"/>
</dbReference>
<evidence type="ECO:0000313" key="3">
    <source>
        <dbReference type="EMBL" id="ABL88768.1"/>
    </source>
</evidence>
<feature type="domain" description="EamA" evidence="2">
    <location>
        <begin position="3"/>
        <end position="131"/>
    </location>
</feature>
<feature type="transmembrane region" description="Helical" evidence="1">
    <location>
        <begin position="167"/>
        <end position="184"/>
    </location>
</feature>
<feature type="transmembrane region" description="Helical" evidence="1">
    <location>
        <begin position="116"/>
        <end position="133"/>
    </location>
</feature>
<feature type="transmembrane region" description="Helical" evidence="1">
    <location>
        <begin position="75"/>
        <end position="96"/>
    </location>
</feature>
<evidence type="ECO:0000259" key="2">
    <source>
        <dbReference type="Pfam" id="PF00892"/>
    </source>
</evidence>
<keyword evidence="1" id="KW-0812">Transmembrane</keyword>
<dbReference type="SUPFAM" id="SSF103481">
    <property type="entry name" value="Multidrug resistance efflux transporter EmrE"/>
    <property type="match status" value="2"/>
</dbReference>
<feature type="transmembrane region" description="Helical" evidence="1">
    <location>
        <begin position="222"/>
        <end position="240"/>
    </location>
</feature>
<keyword evidence="1" id="KW-1133">Transmembrane helix</keyword>
<dbReference type="InterPro" id="IPR037185">
    <property type="entry name" value="EmrE-like"/>
</dbReference>
<dbReference type="AlphaFoldDB" id="A1RUY6"/>
<dbReference type="STRING" id="384616.Pisl_1614"/>
<proteinExistence type="predicted"/>
<organism evidence="3 4">
    <name type="scientific">Pyrobaculum islandicum (strain DSM 4184 / JCM 9189 / GEO3)</name>
    <dbReference type="NCBI Taxonomy" id="384616"/>
    <lineage>
        <taxon>Archaea</taxon>
        <taxon>Thermoproteota</taxon>
        <taxon>Thermoprotei</taxon>
        <taxon>Thermoproteales</taxon>
        <taxon>Thermoproteaceae</taxon>
        <taxon>Pyrobaculum</taxon>
    </lineage>
</organism>
<dbReference type="OrthoDB" id="29208at2157"/>
<feature type="domain" description="EamA" evidence="2">
    <location>
        <begin position="138"/>
        <end position="267"/>
    </location>
</feature>
<dbReference type="PANTHER" id="PTHR22911">
    <property type="entry name" value="ACYL-MALONYL CONDENSING ENZYME-RELATED"/>
    <property type="match status" value="1"/>
</dbReference>
<feature type="transmembrane region" description="Helical" evidence="1">
    <location>
        <begin position="252"/>
        <end position="269"/>
    </location>
</feature>
<dbReference type="eggNOG" id="arCOG00272">
    <property type="taxonomic scope" value="Archaea"/>
</dbReference>
<feature type="transmembrane region" description="Helical" evidence="1">
    <location>
        <begin position="196"/>
        <end position="216"/>
    </location>
</feature>
<keyword evidence="4" id="KW-1185">Reference proteome</keyword>
<accession>A1RUY6</accession>
<dbReference type="Proteomes" id="UP000002595">
    <property type="component" value="Chromosome"/>
</dbReference>
<dbReference type="GeneID" id="4618260"/>
<dbReference type="Pfam" id="PF00892">
    <property type="entry name" value="EamA"/>
    <property type="match status" value="2"/>
</dbReference>
<protein>
    <recommendedName>
        <fullName evidence="2">EamA domain-containing protein</fullName>
    </recommendedName>
</protein>
<dbReference type="PANTHER" id="PTHR22911:SF137">
    <property type="entry name" value="SOLUTE CARRIER FAMILY 35 MEMBER G2-RELATED"/>
    <property type="match status" value="1"/>
</dbReference>
<name>A1RUY6_PYRIL</name>
<keyword evidence="1" id="KW-0472">Membrane</keyword>
<reference evidence="3" key="1">
    <citation type="submission" date="2006-12" db="EMBL/GenBank/DDBJ databases">
        <title>Complete sequence of Pyrobaculum islandicum DSM 4184.</title>
        <authorList>
            <person name="Copeland A."/>
            <person name="Lucas S."/>
            <person name="Lapidus A."/>
            <person name="Barry K."/>
            <person name="Detter J.C."/>
            <person name="Glavina del Rio T."/>
            <person name="Dalin E."/>
            <person name="Tice H."/>
            <person name="Pitluck S."/>
            <person name="Meincke L."/>
            <person name="Brettin T."/>
            <person name="Bruce D."/>
            <person name="Han C."/>
            <person name="Tapia R."/>
            <person name="Gilna P."/>
            <person name="Schmutz J."/>
            <person name="Larimer F."/>
            <person name="Land M."/>
            <person name="Hauser L."/>
            <person name="Kyrpides N."/>
            <person name="Mikhailova N."/>
            <person name="Cozen A.E."/>
            <person name="Fitz-Gibbon S.T."/>
            <person name="House C.H."/>
            <person name="Saltikov C."/>
            <person name="Lowe T."/>
            <person name="Richardson P."/>
        </authorList>
    </citation>
    <scope>NUCLEOTIDE SEQUENCE [LARGE SCALE GENOMIC DNA]</scope>
    <source>
        <strain evidence="3">DSM 4184</strain>
    </source>
</reference>
<dbReference type="InterPro" id="IPR000620">
    <property type="entry name" value="EamA_dom"/>
</dbReference>
<feature type="transmembrane region" description="Helical" evidence="1">
    <location>
        <begin position="140"/>
        <end position="161"/>
    </location>
</feature>
<dbReference type="KEGG" id="pis:Pisl_1614"/>
<dbReference type="EMBL" id="CP000504">
    <property type="protein sequence ID" value="ABL88768.1"/>
    <property type="molecule type" value="Genomic_DNA"/>
</dbReference>
<gene>
    <name evidence="3" type="ordered locus">Pisl_1614</name>
</gene>
<sequence>MNGLASALIATLAFSINAPLVHAASKKGANSFALVAIRNITALLLLLPFADFRVALSTLLVVLSSAISGPGLGDYFYFKAISHSGVAVAVTIGYTYIFTTQFFSALMGVEPVRSGALLGALLAFLGVVITLGGRPRGPGVLYGFITSLLWGFASALLGMAAKETSPYTIAVVRSAVLSLIFIPFSKIRTISTSGLIYAVLSGAIGLALGSLAFIYAMAYVGVATTVITTSLTPILSQIFDRAINKTSISPKYILGALLVGLGIATTVMIN</sequence>